<name>A0A1C7IE17_9FIRM</name>
<dbReference type="EMBL" id="CP015405">
    <property type="protein sequence ID" value="ANU77936.1"/>
    <property type="molecule type" value="Genomic_DNA"/>
</dbReference>
<evidence type="ECO:0000259" key="11">
    <source>
        <dbReference type="Pfam" id="PF02449"/>
    </source>
</evidence>
<evidence type="ECO:0000256" key="3">
    <source>
        <dbReference type="ARBA" id="ARBA00012756"/>
    </source>
</evidence>
<evidence type="ECO:0000313" key="14">
    <source>
        <dbReference type="EMBL" id="ANU77936.1"/>
    </source>
</evidence>
<feature type="active site" description="Nucleophile" evidence="9">
    <location>
        <position position="318"/>
    </location>
</feature>
<dbReference type="InterPro" id="IPR003476">
    <property type="entry name" value="Glyco_hydro_42"/>
</dbReference>
<dbReference type="STRING" id="1796616.A4V09_20665"/>
<evidence type="ECO:0000256" key="2">
    <source>
        <dbReference type="ARBA" id="ARBA00005940"/>
    </source>
</evidence>
<feature type="binding site" evidence="10">
    <location>
        <position position="326"/>
    </location>
    <ligand>
        <name>substrate</name>
    </ligand>
</feature>
<dbReference type="RefSeq" id="WP_065544031.1">
    <property type="nucleotide sequence ID" value="NZ_CP015405.2"/>
</dbReference>
<dbReference type="Gene3D" id="3.20.20.80">
    <property type="entry name" value="Glycosidases"/>
    <property type="match status" value="1"/>
</dbReference>
<sequence length="685" mass="79510">MRNAQNFKWDGLSLGTCYYPEHWDQNLWREDLQRMKENGIFTIRIGEFAWSKIEPREGEFTFGFFDSFLDVAEEEGMKVIFGTPTATPPAWLTRKYPEVLNCRLDGTPFRHGMRRHYNYNSPVYQKLCAVIVEKAAEHYGQRPCIVGWQIDNEMNCEVDVFYSESDTAAFRIFLKEKYQTLDALNQAWGTVFWNQTYTEWEEIYVPRPTVHDSTNPHQVLDYTRFVSESAVRFCRLQSDIIRKYKKPQDFITTNGMFGNLDNHKMQDECLDVYTYDSYPNFAYCLCEDPKHSDDLNDRKWSRNLAEVRSICPHFGIMEQQSGANGWNTRMEAPAPKPGQMMLWAMQSIAHGADYVSFFRWRTAVMGTEIYWHGILDYDNRDNRKLSELNRIWKRTEAINEMAGAKYQAAFGLVRDYDNIWDAQLDAWHMRFAKKSEKEIFTASQINHTPMDMVYLLEGTDVEELLAYPVLIYPHPLILTERRAEVLKQYVEAGGCLILGCRTGQKDETGKCVMQPMPGLLLPLTQTDVKEYTFVGPADDAVYMEWEDKQVETGLFNDILAVTGPDARVLAKYSSNYYEGRPALVETAWGKGKVLHFGGTFTRDNVKEFLDHTGVLKPFEELAEVPKACETAMRVKEGRKYLFVLNYDKEPQKIVLKVPVMDMDTKDEVQGSVMLNAYGTKVYRIF</sequence>
<dbReference type="InterPro" id="IPR013529">
    <property type="entry name" value="Glyco_hydro_42_N"/>
</dbReference>
<dbReference type="Pfam" id="PF02449">
    <property type="entry name" value="Glyco_hydro_42"/>
    <property type="match status" value="1"/>
</dbReference>
<accession>A0A1C7IE17</accession>
<evidence type="ECO:0000313" key="15">
    <source>
        <dbReference type="Proteomes" id="UP000092574"/>
    </source>
</evidence>
<evidence type="ECO:0000256" key="4">
    <source>
        <dbReference type="ARBA" id="ARBA00022723"/>
    </source>
</evidence>
<dbReference type="AlphaFoldDB" id="A0A1C7IE17"/>
<evidence type="ECO:0000259" key="12">
    <source>
        <dbReference type="Pfam" id="PF08532"/>
    </source>
</evidence>
<keyword evidence="15" id="KW-1185">Reference proteome</keyword>
<dbReference type="SUPFAM" id="SSF51445">
    <property type="entry name" value="(Trans)glycosidases"/>
    <property type="match status" value="1"/>
</dbReference>
<dbReference type="PANTHER" id="PTHR36447:SF2">
    <property type="entry name" value="BETA-GALACTOSIDASE YESZ"/>
    <property type="match status" value="1"/>
</dbReference>
<feature type="domain" description="Beta-galactosidase C-terminal" evidence="13">
    <location>
        <begin position="633"/>
        <end position="683"/>
    </location>
</feature>
<dbReference type="GO" id="GO:0009341">
    <property type="term" value="C:beta-galactosidase complex"/>
    <property type="evidence" value="ECO:0007669"/>
    <property type="project" value="InterPro"/>
</dbReference>
<evidence type="ECO:0000256" key="1">
    <source>
        <dbReference type="ARBA" id="ARBA00001412"/>
    </source>
</evidence>
<evidence type="ECO:0000256" key="6">
    <source>
        <dbReference type="ARBA" id="ARBA00022833"/>
    </source>
</evidence>
<feature type="binding site" evidence="10">
    <location>
        <position position="152"/>
    </location>
    <ligand>
        <name>substrate</name>
    </ligand>
</feature>
<dbReference type="OrthoDB" id="9800974at2"/>
<comment type="similarity">
    <text evidence="2 8">Belongs to the glycosyl hydrolase 42 family.</text>
</comment>
<dbReference type="InterPro" id="IPR013780">
    <property type="entry name" value="Glyco_hydro_b"/>
</dbReference>
<dbReference type="GO" id="GO:0046872">
    <property type="term" value="F:metal ion binding"/>
    <property type="evidence" value="ECO:0007669"/>
    <property type="project" value="UniProtKB-KW"/>
</dbReference>
<dbReference type="PANTHER" id="PTHR36447">
    <property type="entry name" value="BETA-GALACTOSIDASE GANA"/>
    <property type="match status" value="1"/>
</dbReference>
<evidence type="ECO:0000259" key="13">
    <source>
        <dbReference type="Pfam" id="PF08533"/>
    </source>
</evidence>
<reference evidence="14" key="1">
    <citation type="submission" date="2017-04" db="EMBL/GenBank/DDBJ databases">
        <title>Complete Genome Sequences of Twelve Strains of a Stable Defined Moderately Diverse Mouse Microbiota 2 (sDMDMm2).</title>
        <authorList>
            <person name="Uchimura Y."/>
            <person name="Wyss M."/>
            <person name="Brugiroux S."/>
            <person name="Limenitakis J.P."/>
            <person name="Stecher B."/>
            <person name="McCoy K.D."/>
            <person name="Macpherson A.J."/>
        </authorList>
    </citation>
    <scope>NUCLEOTIDE SEQUENCE</scope>
    <source>
        <strain evidence="14">YL58</strain>
    </source>
</reference>
<dbReference type="GO" id="GO:0004565">
    <property type="term" value="F:beta-galactosidase activity"/>
    <property type="evidence" value="ECO:0007669"/>
    <property type="project" value="UniProtKB-EC"/>
</dbReference>
<dbReference type="SUPFAM" id="SSF52317">
    <property type="entry name" value="Class I glutamine amidotransferase-like"/>
    <property type="match status" value="1"/>
</dbReference>
<gene>
    <name evidence="14" type="ORF">A4V09_20665</name>
</gene>
<dbReference type="KEGG" id="byl:A4V09_20665"/>
<feature type="binding site" evidence="10">
    <location>
        <position position="114"/>
    </location>
    <ligand>
        <name>substrate</name>
    </ligand>
</feature>
<dbReference type="Pfam" id="PF08532">
    <property type="entry name" value="Glyco_hydro_42M"/>
    <property type="match status" value="1"/>
</dbReference>
<feature type="domain" description="Glycoside hydrolase family 42 N-terminal" evidence="11">
    <location>
        <begin position="17"/>
        <end position="394"/>
    </location>
</feature>
<dbReference type="InterPro" id="IPR017853">
    <property type="entry name" value="GH"/>
</dbReference>
<keyword evidence="5 8" id="KW-0378">Hydrolase</keyword>
<proteinExistence type="inferred from homology"/>
<dbReference type="Proteomes" id="UP000092574">
    <property type="component" value="Chromosome"/>
</dbReference>
<dbReference type="GO" id="GO:0006012">
    <property type="term" value="P:galactose metabolic process"/>
    <property type="evidence" value="ECO:0007669"/>
    <property type="project" value="InterPro"/>
</dbReference>
<keyword evidence="4" id="KW-0479">Metal-binding</keyword>
<evidence type="ECO:0000256" key="5">
    <source>
        <dbReference type="ARBA" id="ARBA00022801"/>
    </source>
</evidence>
<dbReference type="Pfam" id="PF08533">
    <property type="entry name" value="Glyco_hydro_42C"/>
    <property type="match status" value="1"/>
</dbReference>
<dbReference type="InterPro" id="IPR029062">
    <property type="entry name" value="Class_I_gatase-like"/>
</dbReference>
<dbReference type="InterPro" id="IPR013739">
    <property type="entry name" value="Beta_galactosidase_C"/>
</dbReference>
<dbReference type="EC" id="3.2.1.23" evidence="3 8"/>
<feature type="active site" description="Proton donor" evidence="9">
    <location>
        <position position="153"/>
    </location>
</feature>
<dbReference type="PIRSF" id="PIRSF001084">
    <property type="entry name" value="B-galactosidase"/>
    <property type="match status" value="1"/>
</dbReference>
<dbReference type="Gene3D" id="2.60.40.1180">
    <property type="entry name" value="Golgi alpha-mannosidase II"/>
    <property type="match status" value="1"/>
</dbReference>
<evidence type="ECO:0000256" key="10">
    <source>
        <dbReference type="PIRSR" id="PIRSR001084-2"/>
    </source>
</evidence>
<evidence type="ECO:0000256" key="8">
    <source>
        <dbReference type="PIRNR" id="PIRNR001084"/>
    </source>
</evidence>
<dbReference type="Gene3D" id="3.40.50.880">
    <property type="match status" value="1"/>
</dbReference>
<evidence type="ECO:0000256" key="7">
    <source>
        <dbReference type="ARBA" id="ARBA00023295"/>
    </source>
</evidence>
<keyword evidence="6" id="KW-0862">Zinc</keyword>
<feature type="domain" description="Beta-galactosidase trimerisation" evidence="12">
    <location>
        <begin position="462"/>
        <end position="611"/>
    </location>
</feature>
<dbReference type="CDD" id="cd03143">
    <property type="entry name" value="A4_beta-galactosidase_middle_domain"/>
    <property type="match status" value="1"/>
</dbReference>
<dbReference type="InterPro" id="IPR013738">
    <property type="entry name" value="Beta_galactosidase_Trimer"/>
</dbReference>
<evidence type="ECO:0000256" key="9">
    <source>
        <dbReference type="PIRSR" id="PIRSR001084-1"/>
    </source>
</evidence>
<organism evidence="14 15">
    <name type="scientific">Blautia pseudococcoides</name>
    <dbReference type="NCBI Taxonomy" id="1796616"/>
    <lineage>
        <taxon>Bacteria</taxon>
        <taxon>Bacillati</taxon>
        <taxon>Bacillota</taxon>
        <taxon>Clostridia</taxon>
        <taxon>Lachnospirales</taxon>
        <taxon>Lachnospiraceae</taxon>
        <taxon>Blautia</taxon>
    </lineage>
</organism>
<keyword evidence="7 8" id="KW-0326">Glycosidase</keyword>
<comment type="catalytic activity">
    <reaction evidence="1 8">
        <text>Hydrolysis of terminal non-reducing beta-D-galactose residues in beta-D-galactosides.</text>
        <dbReference type="EC" id="3.2.1.23"/>
    </reaction>
</comment>
<protein>
    <recommendedName>
        <fullName evidence="3 8">Beta-galactosidase</fullName>
        <shortName evidence="8">Beta-gal</shortName>
        <ecNumber evidence="3 8">3.2.1.23</ecNumber>
    </recommendedName>
</protein>